<organism evidence="1 2">
    <name type="scientific">Schizopora paradoxa</name>
    <dbReference type="NCBI Taxonomy" id="27342"/>
    <lineage>
        <taxon>Eukaryota</taxon>
        <taxon>Fungi</taxon>
        <taxon>Dikarya</taxon>
        <taxon>Basidiomycota</taxon>
        <taxon>Agaricomycotina</taxon>
        <taxon>Agaricomycetes</taxon>
        <taxon>Hymenochaetales</taxon>
        <taxon>Schizoporaceae</taxon>
        <taxon>Schizopora</taxon>
    </lineage>
</organism>
<dbReference type="InParanoid" id="A0A0H2SG24"/>
<reference evidence="1 2" key="1">
    <citation type="submission" date="2015-04" db="EMBL/GenBank/DDBJ databases">
        <title>Complete genome sequence of Schizopora paradoxa KUC8140, a cosmopolitan wood degrader in East Asia.</title>
        <authorList>
            <consortium name="DOE Joint Genome Institute"/>
            <person name="Min B."/>
            <person name="Park H."/>
            <person name="Jang Y."/>
            <person name="Kim J.-J."/>
            <person name="Kim K.H."/>
            <person name="Pangilinan J."/>
            <person name="Lipzen A."/>
            <person name="Riley R."/>
            <person name="Grigoriev I.V."/>
            <person name="Spatafora J.W."/>
            <person name="Choi I.-G."/>
        </authorList>
    </citation>
    <scope>NUCLEOTIDE SEQUENCE [LARGE SCALE GENOMIC DNA]</scope>
    <source>
        <strain evidence="1 2">KUC8140</strain>
    </source>
</reference>
<keyword evidence="2" id="KW-1185">Reference proteome</keyword>
<name>A0A0H2SG24_9AGAM</name>
<protein>
    <submittedName>
        <fullName evidence="1">Uncharacterized protein</fullName>
    </submittedName>
</protein>
<proteinExistence type="predicted"/>
<dbReference type="Proteomes" id="UP000053477">
    <property type="component" value="Unassembled WGS sequence"/>
</dbReference>
<dbReference type="EMBL" id="KQ085922">
    <property type="protein sequence ID" value="KLO15996.1"/>
    <property type="molecule type" value="Genomic_DNA"/>
</dbReference>
<evidence type="ECO:0000313" key="2">
    <source>
        <dbReference type="Proteomes" id="UP000053477"/>
    </source>
</evidence>
<dbReference type="AlphaFoldDB" id="A0A0H2SG24"/>
<evidence type="ECO:0000313" key="1">
    <source>
        <dbReference type="EMBL" id="KLO15996.1"/>
    </source>
</evidence>
<gene>
    <name evidence="1" type="ORF">SCHPADRAFT_238824</name>
</gene>
<sequence length="197" mass="21925">MIMAAQEVRRHMPGLLKLAARDFPGVPRKHLGYIIDCTSVPLKFSHFRIDNDVDGEGPTQSHARPELRRMVMKSEGKAALISLRLLQGTGCQERDIIVEVLEDDPRTARGPGGGGVRFPRMVGRDFKGNVLETRADAVDYMLSALDIRDPVSWLTESPTPVKHLCDRIDQYTKDQQEIGGVISSLLAQAEEMGFLED</sequence>
<accession>A0A0H2SG24</accession>